<dbReference type="InterPro" id="IPR051928">
    <property type="entry name" value="NorD/CobT"/>
</dbReference>
<feature type="region of interest" description="Disordered" evidence="1">
    <location>
        <begin position="309"/>
        <end position="331"/>
    </location>
</feature>
<protein>
    <submittedName>
        <fullName evidence="3">VWA domain-containing protein</fullName>
    </submittedName>
</protein>
<dbReference type="EMBL" id="VINQ01000012">
    <property type="protein sequence ID" value="KAA0912718.1"/>
    <property type="molecule type" value="Genomic_DNA"/>
</dbReference>
<dbReference type="Proteomes" id="UP000325291">
    <property type="component" value="Unassembled WGS sequence"/>
</dbReference>
<dbReference type="SMART" id="SM00327">
    <property type="entry name" value="VWA"/>
    <property type="match status" value="1"/>
</dbReference>
<dbReference type="AlphaFoldDB" id="A0A5A9Z6E9"/>
<evidence type="ECO:0000259" key="2">
    <source>
        <dbReference type="PROSITE" id="PS50234"/>
    </source>
</evidence>
<feature type="compositionally biased region" description="Acidic residues" evidence="1">
    <location>
        <begin position="256"/>
        <end position="265"/>
    </location>
</feature>
<evidence type="ECO:0000313" key="3">
    <source>
        <dbReference type="EMBL" id="KAA0912718.1"/>
    </source>
</evidence>
<dbReference type="FunFam" id="3.40.50.410:FF:000106">
    <property type="entry name" value="Nitric oxide reductase D protein"/>
    <property type="match status" value="1"/>
</dbReference>
<dbReference type="Gene3D" id="3.40.50.410">
    <property type="entry name" value="von Willebrand factor, type A domain"/>
    <property type="match status" value="1"/>
</dbReference>
<dbReference type="PANTHER" id="PTHR41248:SF1">
    <property type="entry name" value="NORD PROTEIN"/>
    <property type="match status" value="1"/>
</dbReference>
<comment type="caution">
    <text evidence="3">The sequence shown here is derived from an EMBL/GenBank/DDBJ whole genome shotgun (WGS) entry which is preliminary data.</text>
</comment>
<dbReference type="PANTHER" id="PTHR41248">
    <property type="entry name" value="NORD PROTEIN"/>
    <property type="match status" value="1"/>
</dbReference>
<feature type="region of interest" description="Disordered" evidence="1">
    <location>
        <begin position="237"/>
        <end position="277"/>
    </location>
</feature>
<dbReference type="Pfam" id="PF00092">
    <property type="entry name" value="VWA"/>
    <property type="match status" value="1"/>
</dbReference>
<feature type="domain" description="VWFA" evidence="2">
    <location>
        <begin position="462"/>
        <end position="619"/>
    </location>
</feature>
<dbReference type="RefSeq" id="WP_111362526.1">
    <property type="nucleotide sequence ID" value="NZ_VINQ01000012.1"/>
</dbReference>
<proteinExistence type="predicted"/>
<sequence>MGRIDIEPWEPEETIGKLWHAYASRLDAPGVHDGARVDLSEVAGRLAVLFRGLGGDPAVEIKAVSEERSGHRLSWLRRLGTDEERLPRASFDGASLRLPESLAVFPAREANGTLYLWLGACAAFAGAGHAPLDDPLARDLAALADAQHMVAATLDEAPGFAALYADLCAGVLALRPRPQLPAVESAVEALIRHILGDETPLPPRAAAFRTAVEARDFTGLRAPRGYRAARPVPLWPDLRGVDTSHASAVETRDAETDSDSPTDEPQDGKTRRARRRKADEVDRTDSFILHKFEAILSWAEFINLNRRVEDDDDDSARKAADDQDEIGLGQISQAPATRLKLHLDLAPEDVDREALSDILTYPEWDVRTGQHLPAHARVLVSPVEPEHDAPPFRDDPRAAARIRAVKRQFEALRPGRILTTGHLDGDDLDMERMVRARVDFSATGEGDDRVWMQTRRERRDLAVSILLDVSRSTEGRVTGHGGESRSVIEIAREALAALAGGLDACGDDFAINAFSSLKRQRVWLHQVKRFDEPMSPLIDARIAALKPGHYTRLGAAIRHASAELHQQARKRRLLLVITDGKPNDLDHYEGRHGIEDSHMAVREARRAGQSVFGITVDRDGKSWFPRMFGQGGYALIPHPDRLTQALPQIYRQLVGA</sequence>
<dbReference type="CDD" id="cd01454">
    <property type="entry name" value="vWA_norD_type"/>
    <property type="match status" value="1"/>
</dbReference>
<gene>
    <name evidence="3" type="ORF">FLO80_15115</name>
</gene>
<dbReference type="InterPro" id="IPR036465">
    <property type="entry name" value="vWFA_dom_sf"/>
</dbReference>
<name>A0A5A9Z6E9_9RHOB</name>
<organism evidence="3 4">
    <name type="scientific">Aquicoccus porphyridii</name>
    <dbReference type="NCBI Taxonomy" id="1852029"/>
    <lineage>
        <taxon>Bacteria</taxon>
        <taxon>Pseudomonadati</taxon>
        <taxon>Pseudomonadota</taxon>
        <taxon>Alphaproteobacteria</taxon>
        <taxon>Rhodobacterales</taxon>
        <taxon>Paracoccaceae</taxon>
        <taxon>Aquicoccus</taxon>
    </lineage>
</organism>
<dbReference type="SUPFAM" id="SSF53300">
    <property type="entry name" value="vWA-like"/>
    <property type="match status" value="1"/>
</dbReference>
<dbReference type="InterPro" id="IPR002035">
    <property type="entry name" value="VWF_A"/>
</dbReference>
<dbReference type="PROSITE" id="PS50234">
    <property type="entry name" value="VWFA"/>
    <property type="match status" value="1"/>
</dbReference>
<evidence type="ECO:0000313" key="4">
    <source>
        <dbReference type="Proteomes" id="UP000325291"/>
    </source>
</evidence>
<keyword evidence="4" id="KW-1185">Reference proteome</keyword>
<reference evidence="3 4" key="1">
    <citation type="submission" date="2019-07" db="EMBL/GenBank/DDBJ databases">
        <title>Aquicoccus porphyridii gen. nov., sp. nov., isolated from a small marine red alga, Porphyridium marinum.</title>
        <authorList>
            <person name="Liu L."/>
        </authorList>
    </citation>
    <scope>NUCLEOTIDE SEQUENCE [LARGE SCALE GENOMIC DNA]</scope>
    <source>
        <strain evidence="3 4">L1 8-17</strain>
    </source>
</reference>
<evidence type="ECO:0000256" key="1">
    <source>
        <dbReference type="SAM" id="MobiDB-lite"/>
    </source>
</evidence>
<accession>A0A5A9Z6E9</accession>